<accession>A0A090AML6</accession>
<feature type="compositionally biased region" description="Polar residues" evidence="1">
    <location>
        <begin position="240"/>
        <end position="253"/>
    </location>
</feature>
<evidence type="ECO:0000313" key="3">
    <source>
        <dbReference type="Proteomes" id="UP000031623"/>
    </source>
</evidence>
<dbReference type="EMBL" id="AP014633">
    <property type="protein sequence ID" value="BAP57252.1"/>
    <property type="molecule type" value="Genomic_DNA"/>
</dbReference>
<evidence type="ECO:0000256" key="1">
    <source>
        <dbReference type="SAM" id="MobiDB-lite"/>
    </source>
</evidence>
<dbReference type="KEGG" id="tig:THII_2955"/>
<dbReference type="OrthoDB" id="464829at2"/>
<evidence type="ECO:0000313" key="2">
    <source>
        <dbReference type="EMBL" id="BAP57252.1"/>
    </source>
</evidence>
<organism evidence="2 3">
    <name type="scientific">Thioploca ingrica</name>
    <dbReference type="NCBI Taxonomy" id="40754"/>
    <lineage>
        <taxon>Bacteria</taxon>
        <taxon>Pseudomonadati</taxon>
        <taxon>Pseudomonadota</taxon>
        <taxon>Gammaproteobacteria</taxon>
        <taxon>Thiotrichales</taxon>
        <taxon>Thiotrichaceae</taxon>
        <taxon>Thioploca</taxon>
    </lineage>
</organism>
<dbReference type="Proteomes" id="UP000031623">
    <property type="component" value="Chromosome"/>
</dbReference>
<keyword evidence="3" id="KW-1185">Reference proteome</keyword>
<reference evidence="2 3" key="1">
    <citation type="journal article" date="2014" name="ISME J.">
        <title>Ecophysiology of Thioploca ingrica as revealed by the complete genome sequence supplemented with proteomic evidence.</title>
        <authorList>
            <person name="Kojima H."/>
            <person name="Ogura Y."/>
            <person name="Yamamoto N."/>
            <person name="Togashi T."/>
            <person name="Mori H."/>
            <person name="Watanabe T."/>
            <person name="Nemoto F."/>
            <person name="Kurokawa K."/>
            <person name="Hayashi T."/>
            <person name="Fukui M."/>
        </authorList>
    </citation>
    <scope>NUCLEOTIDE SEQUENCE [LARGE SCALE GENOMIC DNA]</scope>
</reference>
<gene>
    <name evidence="2" type="ORF">THII_2955</name>
</gene>
<proteinExistence type="predicted"/>
<feature type="region of interest" description="Disordered" evidence="1">
    <location>
        <begin position="233"/>
        <end position="259"/>
    </location>
</feature>
<dbReference type="HOGENOM" id="CLU_686832_0_0_6"/>
<name>A0A090AML6_9GAMM</name>
<sequence>MKKTSLLLAIGALLYGTSGTYALAELTLHPEMSPAEVSAFLDTMNLQPIKGMSENAPDLGLASPTGLDPAQALPKNVAVDSSNAIHLLKMCPESFAVNGHEMAKFPVTVTFGDGTKETQWWTAGTGTKGYASGTGWLLAQKDDTWNHQWTLSTNTGVSIKQIVFKPLKRNTSGDNPGEKIVYAFDVGGKLPRAPVTTAPEHTPGSARGQFIRQTLPTAPSPIFTATYSDPVYTATHDADPQTNNSSLDGNNIPLNEAPKLSNNYRKPIHDLYGTLTIDFPTPVGGNTPINVVDFAYIADTDCILPVREITINSYENGILNFTVIADQGAVAIMENAQKLVGELFVVELGDGPVTFTTPFTPQSGSCYHMMDVDTLKVMTKDYCF</sequence>
<protein>
    <submittedName>
        <fullName evidence="2">Uncharacterized protein</fullName>
    </submittedName>
</protein>
<dbReference type="AlphaFoldDB" id="A0A090AML6"/>